<accession>W9DR20</accession>
<feature type="transmembrane region" description="Helical" evidence="1">
    <location>
        <begin position="37"/>
        <end position="62"/>
    </location>
</feature>
<feature type="transmembrane region" description="Helical" evidence="1">
    <location>
        <begin position="74"/>
        <end position="93"/>
    </location>
</feature>
<comment type="caution">
    <text evidence="2">The sequence shown here is derived from an EMBL/GenBank/DDBJ whole genome shotgun (WGS) entry which is preliminary data.</text>
</comment>
<dbReference type="STRING" id="1090322.MettiDRAFT_2613"/>
<dbReference type="EMBL" id="AZAJ01000001">
    <property type="protein sequence ID" value="ETA69119.1"/>
    <property type="molecule type" value="Genomic_DNA"/>
</dbReference>
<evidence type="ECO:0000313" key="2">
    <source>
        <dbReference type="EMBL" id="ETA69119.1"/>
    </source>
</evidence>
<feature type="transmembrane region" description="Helical" evidence="1">
    <location>
        <begin position="6"/>
        <end position="25"/>
    </location>
</feature>
<keyword evidence="1" id="KW-0812">Transmembrane</keyword>
<gene>
    <name evidence="2" type="ORF">MettiDRAFT_2613</name>
</gene>
<protein>
    <submittedName>
        <fullName evidence="2">Uncharacterized protein</fullName>
    </submittedName>
</protein>
<reference evidence="2 3" key="1">
    <citation type="submission" date="2013-08" db="EMBL/GenBank/DDBJ databases">
        <authorList>
            <consortium name="DOE Joint Genome Institute"/>
            <person name="Eisen J."/>
            <person name="Huntemann M."/>
            <person name="Han J."/>
            <person name="Chen A."/>
            <person name="Kyrpides N."/>
            <person name="Mavromatis K."/>
            <person name="Markowitz V."/>
            <person name="Palaniappan K."/>
            <person name="Ivanova N."/>
            <person name="Schaumberg A."/>
            <person name="Pati A."/>
            <person name="Liolios K."/>
            <person name="Nordberg H.P."/>
            <person name="Cantor M.N."/>
            <person name="Hua S.X."/>
            <person name="Woyke T."/>
        </authorList>
    </citation>
    <scope>NUCLEOTIDE SEQUENCE [LARGE SCALE GENOMIC DNA]</scope>
    <source>
        <strain evidence="2 3">DSM 2278</strain>
    </source>
</reference>
<dbReference type="Proteomes" id="UP000019483">
    <property type="component" value="Unassembled WGS sequence"/>
</dbReference>
<name>W9DR20_METTI</name>
<evidence type="ECO:0000256" key="1">
    <source>
        <dbReference type="SAM" id="Phobius"/>
    </source>
</evidence>
<dbReference type="AlphaFoldDB" id="W9DR20"/>
<evidence type="ECO:0000313" key="3">
    <source>
        <dbReference type="Proteomes" id="UP000019483"/>
    </source>
</evidence>
<proteinExistence type="predicted"/>
<keyword evidence="1" id="KW-0472">Membrane</keyword>
<keyword evidence="3" id="KW-1185">Reference proteome</keyword>
<sequence>MIELIADILFITYLIILLIIAYKGFNISLLYKDNKYGLIVISIVLIYIVSAILTFLVIIYTPYKLGFNASVSNYSKFVIAMQLVISSTLAFLYPQES</sequence>
<organism evidence="2 3">
    <name type="scientific">Methanolobus tindarius DSM 2278</name>
    <dbReference type="NCBI Taxonomy" id="1090322"/>
    <lineage>
        <taxon>Archaea</taxon>
        <taxon>Methanobacteriati</taxon>
        <taxon>Methanobacteriota</taxon>
        <taxon>Stenosarchaea group</taxon>
        <taxon>Methanomicrobia</taxon>
        <taxon>Methanosarcinales</taxon>
        <taxon>Methanosarcinaceae</taxon>
        <taxon>Methanolobus</taxon>
    </lineage>
</organism>
<keyword evidence="1" id="KW-1133">Transmembrane helix</keyword>